<reference evidence="1 2" key="1">
    <citation type="submission" date="2020-04" db="EMBL/GenBank/DDBJ databases">
        <title>Molecular characterization of pseudomonads from Agaricus bisporus reveal novel blotch 2 pathogens in Western Europe.</title>
        <authorList>
            <person name="Taparia T."/>
            <person name="Krijger M."/>
            <person name="Haynes E."/>
            <person name="Elpinstone J.G."/>
            <person name="Noble R."/>
            <person name="Van Der Wolf J."/>
        </authorList>
    </citation>
    <scope>NUCLEOTIDE SEQUENCE [LARGE SCALE GENOMIC DNA]</scope>
    <source>
        <strain evidence="1 2">IPO3738</strain>
    </source>
</reference>
<accession>A0A7Y7Y7M7</accession>
<proteinExistence type="predicted"/>
<evidence type="ECO:0000313" key="2">
    <source>
        <dbReference type="Proteomes" id="UP000517547"/>
    </source>
</evidence>
<gene>
    <name evidence="1" type="ORF">HX845_34560</name>
</gene>
<feature type="non-terminal residue" evidence="1">
    <location>
        <position position="104"/>
    </location>
</feature>
<dbReference type="Proteomes" id="UP000517547">
    <property type="component" value="Unassembled WGS sequence"/>
</dbReference>
<evidence type="ECO:0000313" key="1">
    <source>
        <dbReference type="EMBL" id="NWC18803.1"/>
    </source>
</evidence>
<dbReference type="AlphaFoldDB" id="A0A7Y7Y7M7"/>
<feature type="non-terminal residue" evidence="1">
    <location>
        <position position="1"/>
    </location>
</feature>
<organism evidence="1 2">
    <name type="scientific">Pseudomonas gingeri</name>
    <dbReference type="NCBI Taxonomy" id="117681"/>
    <lineage>
        <taxon>Bacteria</taxon>
        <taxon>Pseudomonadati</taxon>
        <taxon>Pseudomonadota</taxon>
        <taxon>Gammaproteobacteria</taxon>
        <taxon>Pseudomonadales</taxon>
        <taxon>Pseudomonadaceae</taxon>
        <taxon>Pseudomonas</taxon>
    </lineage>
</organism>
<name>A0A7Y7Y7M7_9PSED</name>
<dbReference type="EMBL" id="JACAQE010000070">
    <property type="protein sequence ID" value="NWC18803.1"/>
    <property type="molecule type" value="Genomic_DNA"/>
</dbReference>
<protein>
    <submittedName>
        <fullName evidence="1">Uncharacterized protein</fullName>
    </submittedName>
</protein>
<sequence>LADAASTTVIGLDDELHGKPKGTEHMVFGLFNAATVVVPRLVNAFRTAEGTAGNVEPNTVYAVENPAPNSLMGVEPHVPRVDAPLPDFSLHALPDHFLEGRALR</sequence>
<comment type="caution">
    <text evidence="1">The sequence shown here is derived from an EMBL/GenBank/DDBJ whole genome shotgun (WGS) entry which is preliminary data.</text>
</comment>